<dbReference type="FunFam" id="3.60.20.30:FF:000001">
    <property type="entry name" value="Isoaspartyl peptidase/L-asparaginase"/>
    <property type="match status" value="1"/>
</dbReference>
<evidence type="ECO:0000256" key="6">
    <source>
        <dbReference type="ARBA" id="ARBA00049366"/>
    </source>
</evidence>
<name>A0A1B0GEJ1_GLOMM</name>
<comment type="catalytic activity">
    <reaction evidence="6">
        <text>L-asparagine + H2O = L-aspartate + NH4(+)</text>
        <dbReference type="Rhea" id="RHEA:21016"/>
        <dbReference type="ChEBI" id="CHEBI:15377"/>
        <dbReference type="ChEBI" id="CHEBI:28938"/>
        <dbReference type="ChEBI" id="CHEBI:29991"/>
        <dbReference type="ChEBI" id="CHEBI:58048"/>
        <dbReference type="EC" id="3.5.1.1"/>
    </reaction>
</comment>
<feature type="binding site" evidence="10">
    <location>
        <begin position="238"/>
        <end position="241"/>
    </location>
    <ligand>
        <name>substrate</name>
    </ligand>
</feature>
<comment type="subunit">
    <text evidence="8">Heterodimer of an alpha and beta chain produced by autocleavage.</text>
</comment>
<dbReference type="InterPro" id="IPR000246">
    <property type="entry name" value="Peptidase_T2"/>
</dbReference>
<dbReference type="EMBL" id="CCAG010012287">
    <property type="status" value="NOT_ANNOTATED_CDS"/>
    <property type="molecule type" value="Genomic_DNA"/>
</dbReference>
<dbReference type="PANTHER" id="PTHR10188:SF41">
    <property type="entry name" value="ISOASPARTYL PEPTIDASE_L-ASPARAGINASE"/>
    <property type="match status" value="1"/>
</dbReference>
<dbReference type="InterPro" id="IPR033844">
    <property type="entry name" value="ASRGL1_meta"/>
</dbReference>
<comment type="similarity">
    <text evidence="2">Belongs to the Ntn-hydrolase family.</text>
</comment>
<reference evidence="12" key="1">
    <citation type="submission" date="2020-05" db="UniProtKB">
        <authorList>
            <consortium name="EnsemblMetazoa"/>
        </authorList>
    </citation>
    <scope>IDENTIFICATION</scope>
    <source>
        <strain evidence="12">Yale</strain>
    </source>
</reference>
<evidence type="ECO:0008006" key="14">
    <source>
        <dbReference type="Google" id="ProtNLM"/>
    </source>
</evidence>
<dbReference type="GO" id="GO:0005737">
    <property type="term" value="C:cytoplasm"/>
    <property type="evidence" value="ECO:0007669"/>
    <property type="project" value="TreeGrafter"/>
</dbReference>
<protein>
    <recommendedName>
        <fullName evidence="14">Asparaginase</fullName>
    </recommendedName>
</protein>
<dbReference type="PANTHER" id="PTHR10188">
    <property type="entry name" value="L-ASPARAGINASE"/>
    <property type="match status" value="1"/>
</dbReference>
<sequence length="327" mass="34835">MPVEPILLVHGGAGNITDARCPGKFNGMKQALRVGIKHLIPSDGLSEGSALDAVEAAVAVMECDENFNAGYGSCLNLEGKAEVEASIMEGSELKAGCVTLLHDIMHPISVARCVMQNTKHTFLGGDAAQKFALEHGFEQLPEDSLITEDARLALQEFKERQARGLDTTFARTELDVKQDTGEQEPGTVGAVAIDCNGNIAAATSTGGITGKVSGRIGDTPLLGCGTYADNLQGGVSTTGHGETIMRFNLAQKIMAKIRYEGKTAQIATEEACKEMTERLTGTGGAITIDAHGRIGIHWTSHRMGWAYIKSGEIFYGIDHGKQFKEQL</sequence>
<feature type="binding site" evidence="10">
    <location>
        <begin position="215"/>
        <end position="218"/>
    </location>
    <ligand>
        <name>substrate</name>
    </ligand>
</feature>
<evidence type="ECO:0000256" key="8">
    <source>
        <dbReference type="ARBA" id="ARBA00061780"/>
    </source>
</evidence>
<dbReference type="Proteomes" id="UP000092444">
    <property type="component" value="Unassembled WGS sequence"/>
</dbReference>
<comment type="function">
    <text evidence="7">Has both L-asparaginase and beta-aspartyl peptidase activity. Does not have aspartylglucosaminidase activity and is inactive toward GlcNAc-L-Asn. Likewise, has no activity toward glutamine.</text>
</comment>
<evidence type="ECO:0000256" key="3">
    <source>
        <dbReference type="ARBA" id="ARBA00022670"/>
    </source>
</evidence>
<proteinExistence type="inferred from homology"/>
<keyword evidence="5" id="KW-0068">Autocatalytic cleavage</keyword>
<dbReference type="GO" id="GO:0004067">
    <property type="term" value="F:asparaginase activity"/>
    <property type="evidence" value="ECO:0007669"/>
    <property type="project" value="UniProtKB-EC"/>
</dbReference>
<dbReference type="VEuPathDB" id="VectorBase:GMOY011715"/>
<dbReference type="AlphaFoldDB" id="A0A1B0GEJ1"/>
<dbReference type="Gene3D" id="3.60.20.30">
    <property type="entry name" value="(Glycosyl)asparaginase"/>
    <property type="match status" value="1"/>
</dbReference>
<evidence type="ECO:0000256" key="9">
    <source>
        <dbReference type="PIRSR" id="PIRSR600246-1"/>
    </source>
</evidence>
<dbReference type="EnsemblMetazoa" id="GMOY011715-RA">
    <property type="protein sequence ID" value="GMOY011715-PA"/>
    <property type="gene ID" value="GMOY011715"/>
</dbReference>
<dbReference type="GO" id="GO:0033345">
    <property type="term" value="P:L-asparagine catabolic process via L-aspartate"/>
    <property type="evidence" value="ECO:0007669"/>
    <property type="project" value="TreeGrafter"/>
</dbReference>
<feature type="active site" description="Nucleophile" evidence="9">
    <location>
        <position position="187"/>
    </location>
</feature>
<dbReference type="STRING" id="37546.A0A1B0GEJ1"/>
<dbReference type="CDD" id="cd04702">
    <property type="entry name" value="ASRGL1_like"/>
    <property type="match status" value="1"/>
</dbReference>
<keyword evidence="13" id="KW-1185">Reference proteome</keyword>
<evidence type="ECO:0000256" key="10">
    <source>
        <dbReference type="PIRSR" id="PIRSR600246-2"/>
    </source>
</evidence>
<dbReference type="SUPFAM" id="SSF56235">
    <property type="entry name" value="N-terminal nucleophile aminohydrolases (Ntn hydrolases)"/>
    <property type="match status" value="1"/>
</dbReference>
<dbReference type="GO" id="GO:0008798">
    <property type="term" value="F:beta-aspartyl-peptidase activity"/>
    <property type="evidence" value="ECO:0007669"/>
    <property type="project" value="UniProtKB-EC"/>
</dbReference>
<dbReference type="InterPro" id="IPR029055">
    <property type="entry name" value="Ntn_hydrolases_N"/>
</dbReference>
<comment type="catalytic activity">
    <reaction evidence="1">
        <text>Cleavage of a beta-linked Asp residue from the N-terminus of a polypeptide.</text>
        <dbReference type="EC" id="3.4.19.5"/>
    </reaction>
</comment>
<evidence type="ECO:0000256" key="1">
    <source>
        <dbReference type="ARBA" id="ARBA00000306"/>
    </source>
</evidence>
<keyword evidence="3" id="KW-0645">Protease</keyword>
<evidence type="ECO:0000256" key="11">
    <source>
        <dbReference type="PIRSR" id="PIRSR600246-3"/>
    </source>
</evidence>
<evidence type="ECO:0000256" key="7">
    <source>
        <dbReference type="ARBA" id="ARBA00054922"/>
    </source>
</evidence>
<accession>A0A1B0GEJ1</accession>
<evidence type="ECO:0000313" key="13">
    <source>
        <dbReference type="Proteomes" id="UP000092444"/>
    </source>
</evidence>
<evidence type="ECO:0000256" key="2">
    <source>
        <dbReference type="ARBA" id="ARBA00010872"/>
    </source>
</evidence>
<evidence type="ECO:0000256" key="4">
    <source>
        <dbReference type="ARBA" id="ARBA00022801"/>
    </source>
</evidence>
<evidence type="ECO:0000256" key="5">
    <source>
        <dbReference type="ARBA" id="ARBA00022813"/>
    </source>
</evidence>
<evidence type="ECO:0000313" key="12">
    <source>
        <dbReference type="EnsemblMetazoa" id="GMOY011715-PA"/>
    </source>
</evidence>
<organism evidence="12 13">
    <name type="scientific">Glossina morsitans morsitans</name>
    <name type="common">Savannah tsetse fly</name>
    <dbReference type="NCBI Taxonomy" id="37546"/>
    <lineage>
        <taxon>Eukaryota</taxon>
        <taxon>Metazoa</taxon>
        <taxon>Ecdysozoa</taxon>
        <taxon>Arthropoda</taxon>
        <taxon>Hexapoda</taxon>
        <taxon>Insecta</taxon>
        <taxon>Pterygota</taxon>
        <taxon>Neoptera</taxon>
        <taxon>Endopterygota</taxon>
        <taxon>Diptera</taxon>
        <taxon>Brachycera</taxon>
        <taxon>Muscomorpha</taxon>
        <taxon>Hippoboscoidea</taxon>
        <taxon>Glossinidae</taxon>
        <taxon>Glossina</taxon>
    </lineage>
</organism>
<dbReference type="Pfam" id="PF01112">
    <property type="entry name" value="Asparaginase_2"/>
    <property type="match status" value="1"/>
</dbReference>
<dbReference type="GO" id="GO:0006508">
    <property type="term" value="P:proteolysis"/>
    <property type="evidence" value="ECO:0007669"/>
    <property type="project" value="UniProtKB-KW"/>
</dbReference>
<keyword evidence="4" id="KW-0378">Hydrolase</keyword>
<feature type="site" description="Cleavage; by autolysis" evidence="11">
    <location>
        <begin position="186"/>
        <end position="187"/>
    </location>
</feature>